<gene>
    <name evidence="2" type="ORF">WN71_023420</name>
</gene>
<keyword evidence="3" id="KW-1185">Reference proteome</keyword>
<dbReference type="Pfam" id="PF12680">
    <property type="entry name" value="SnoaL_2"/>
    <property type="match status" value="1"/>
</dbReference>
<comment type="caution">
    <text evidence="2">The sequence shown here is derived from an EMBL/GenBank/DDBJ whole genome shotgun (WGS) entry which is preliminary data.</text>
</comment>
<evidence type="ECO:0000313" key="3">
    <source>
        <dbReference type="Proteomes" id="UP000034196"/>
    </source>
</evidence>
<dbReference type="InterPro" id="IPR037401">
    <property type="entry name" value="SnoaL-like"/>
</dbReference>
<dbReference type="Gene3D" id="3.10.450.50">
    <property type="match status" value="1"/>
</dbReference>
<dbReference type="InterPro" id="IPR032710">
    <property type="entry name" value="NTF2-like_dom_sf"/>
</dbReference>
<evidence type="ECO:0000313" key="2">
    <source>
        <dbReference type="EMBL" id="OIJ65530.1"/>
    </source>
</evidence>
<name>A0A1J4NTU6_9ACTN</name>
<feature type="domain" description="SnoaL-like" evidence="1">
    <location>
        <begin position="23"/>
        <end position="126"/>
    </location>
</feature>
<dbReference type="STRING" id="1428628.WN71_023420"/>
<dbReference type="EMBL" id="LAVA02000057">
    <property type="protein sequence ID" value="OIJ65530.1"/>
    <property type="molecule type" value="Genomic_DNA"/>
</dbReference>
<dbReference type="Proteomes" id="UP000034196">
    <property type="component" value="Unassembled WGS sequence"/>
</dbReference>
<accession>A0A1J4NTU6</accession>
<dbReference type="SUPFAM" id="SSF54427">
    <property type="entry name" value="NTF2-like"/>
    <property type="match status" value="1"/>
</dbReference>
<organism evidence="2 3">
    <name type="scientific">Streptomyces mangrovisoli</name>
    <dbReference type="NCBI Taxonomy" id="1428628"/>
    <lineage>
        <taxon>Bacteria</taxon>
        <taxon>Bacillati</taxon>
        <taxon>Actinomycetota</taxon>
        <taxon>Actinomycetes</taxon>
        <taxon>Kitasatosporales</taxon>
        <taxon>Streptomycetaceae</taxon>
        <taxon>Streptomyces</taxon>
    </lineage>
</organism>
<evidence type="ECO:0000259" key="1">
    <source>
        <dbReference type="Pfam" id="PF12680"/>
    </source>
</evidence>
<reference evidence="2" key="1">
    <citation type="submission" date="2016-10" db="EMBL/GenBank/DDBJ databases">
        <title>Genome sequence of Streptomyces mangrovisoli MUSC 149.</title>
        <authorList>
            <person name="Lee L.-H."/>
            <person name="Ser H.-L."/>
        </authorList>
    </citation>
    <scope>NUCLEOTIDE SEQUENCE [LARGE SCALE GENOMIC DNA]</scope>
    <source>
        <strain evidence="2">MUSC 149</strain>
    </source>
</reference>
<dbReference type="AlphaFoldDB" id="A0A1J4NTU6"/>
<protein>
    <recommendedName>
        <fullName evidence="1">SnoaL-like domain-containing protein</fullName>
    </recommendedName>
</protein>
<proteinExistence type="predicted"/>
<dbReference type="OrthoDB" id="129343at2"/>
<sequence>MEVAAGVGGTELARNKRLVVDSFRYVFDAEDADAVPRFFAADYRQHMPGVPSGRAALEHFVRTGFPDGPKPVPDTPLTPPAVVMAEGRLVIYAVPRPQPDPERPGQEYPYLVFNCFRVENGLLAEHWSGLNEAAPLRMPGRDGP</sequence>